<feature type="compositionally biased region" description="Polar residues" evidence="1">
    <location>
        <begin position="130"/>
        <end position="142"/>
    </location>
</feature>
<feature type="region of interest" description="Disordered" evidence="1">
    <location>
        <begin position="26"/>
        <end position="45"/>
    </location>
</feature>
<dbReference type="OrthoDB" id="10545564at2759"/>
<gene>
    <name evidence="2" type="ORF">K503DRAFT_805203</name>
</gene>
<evidence type="ECO:0000313" key="3">
    <source>
        <dbReference type="Proteomes" id="UP000092154"/>
    </source>
</evidence>
<feature type="region of interest" description="Disordered" evidence="1">
    <location>
        <begin position="127"/>
        <end position="147"/>
    </location>
</feature>
<reference evidence="2 3" key="1">
    <citation type="submission" date="2016-06" db="EMBL/GenBank/DDBJ databases">
        <title>Comparative genomics of the ectomycorrhizal sister species Rhizopogon vinicolor and Rhizopogon vesiculosus (Basidiomycota: Boletales) reveals a divergence of the mating type B locus.</title>
        <authorList>
            <consortium name="DOE Joint Genome Institute"/>
            <person name="Mujic A.B."/>
            <person name="Kuo A."/>
            <person name="Tritt A."/>
            <person name="Lipzen A."/>
            <person name="Chen C."/>
            <person name="Johnson J."/>
            <person name="Sharma A."/>
            <person name="Barry K."/>
            <person name="Grigoriev I.V."/>
            <person name="Spatafora J.W."/>
        </authorList>
    </citation>
    <scope>NUCLEOTIDE SEQUENCE [LARGE SCALE GENOMIC DNA]</scope>
    <source>
        <strain evidence="2 3">AM-OR11-026</strain>
    </source>
</reference>
<name>A0A1B7MIN7_9AGAM</name>
<proteinExistence type="predicted"/>
<evidence type="ECO:0000313" key="2">
    <source>
        <dbReference type="EMBL" id="OAX32471.1"/>
    </source>
</evidence>
<dbReference type="Proteomes" id="UP000092154">
    <property type="component" value="Unassembled WGS sequence"/>
</dbReference>
<keyword evidence="3" id="KW-1185">Reference proteome</keyword>
<accession>A0A1B7MIN7</accession>
<organism evidence="2 3">
    <name type="scientific">Rhizopogon vinicolor AM-OR11-026</name>
    <dbReference type="NCBI Taxonomy" id="1314800"/>
    <lineage>
        <taxon>Eukaryota</taxon>
        <taxon>Fungi</taxon>
        <taxon>Dikarya</taxon>
        <taxon>Basidiomycota</taxon>
        <taxon>Agaricomycotina</taxon>
        <taxon>Agaricomycetes</taxon>
        <taxon>Agaricomycetidae</taxon>
        <taxon>Boletales</taxon>
        <taxon>Suillineae</taxon>
        <taxon>Rhizopogonaceae</taxon>
        <taxon>Rhizopogon</taxon>
    </lineage>
</organism>
<dbReference type="EMBL" id="KV448999">
    <property type="protein sequence ID" value="OAX32471.1"/>
    <property type="molecule type" value="Genomic_DNA"/>
</dbReference>
<dbReference type="InParanoid" id="A0A1B7MIN7"/>
<dbReference type="AlphaFoldDB" id="A0A1B7MIN7"/>
<evidence type="ECO:0000256" key="1">
    <source>
        <dbReference type="SAM" id="MobiDB-lite"/>
    </source>
</evidence>
<protein>
    <submittedName>
        <fullName evidence="2">Uncharacterized protein</fullName>
    </submittedName>
</protein>
<sequence>MFTACLPPHILLDIRMASPSYLRTDVDATNPHGQSGTDEVNEEERKDLSQCSFEVTLNYDLCALIIDFSATPPRNVLMAIRSTSPSDTMQDARTLSQLPSLLDIDATSSRGQSGFDEINEEERNDPYQDFFQSSEPNLSSSPDPSPGRRCWKVLRLPINKSKRLQERLNRHFFARRVGGKDAKGTSTDNPHPRRFWNVFRTPINGSTRLQGFNNRGFFAHCVGRKDTAGGKDTLSINKAPAKIARDPSSEVVEIRAARGFRVSFSLLCTLSMFLLAMDAIENGCGEAGT</sequence>